<accession>A0A0N4ZJ46</accession>
<dbReference type="Proteomes" id="UP000038045">
    <property type="component" value="Unplaced"/>
</dbReference>
<dbReference type="WBParaSite" id="PTRK_0000795800.1">
    <property type="protein sequence ID" value="PTRK_0000795800.1"/>
    <property type="gene ID" value="PTRK_0000795800"/>
</dbReference>
<proteinExistence type="predicted"/>
<feature type="compositionally biased region" description="Polar residues" evidence="1">
    <location>
        <begin position="84"/>
        <end position="99"/>
    </location>
</feature>
<feature type="region of interest" description="Disordered" evidence="1">
    <location>
        <begin position="84"/>
        <end position="104"/>
    </location>
</feature>
<evidence type="ECO:0000256" key="1">
    <source>
        <dbReference type="SAM" id="MobiDB-lite"/>
    </source>
</evidence>
<feature type="region of interest" description="Disordered" evidence="1">
    <location>
        <begin position="169"/>
        <end position="203"/>
    </location>
</feature>
<sequence length="336" mass="37634">MVSCANNDSNMILNQNFDTESISNTIFSLLNKSNLTVKDSTSISDSNDDKTPNDDNKKLKTLGDLFNHLNDDMSVDDTFSTNSNDCNYQRNTSNASPTGNKAAGRKKSHAVWNFFKDLKEVDPDGNGAICLYCNWKAPDKGPNNLKIHLKKNHMEDGIYAQFAEAVAKTPTQPYSKRKRNHTENNDDQHKTKQSKSSSKVSLSTSETIDLTSIFGSIMQKEGSNELEQENNESPFSMPYFSSFSKALNFNVTDGVTNDVENSKITDGEMSLESQNIYPMIINAALSQQQPLFDNVIQSNDEKPTLFQPSVEGDTKYFSMFVPIARELNLTMNYRSL</sequence>
<name>A0A0N4ZJ46_PARTI</name>
<dbReference type="AlphaFoldDB" id="A0A0N4ZJ46"/>
<protein>
    <submittedName>
        <fullName evidence="3">BED-type domain-containing protein</fullName>
    </submittedName>
</protein>
<reference evidence="3" key="1">
    <citation type="submission" date="2017-02" db="UniProtKB">
        <authorList>
            <consortium name="WormBaseParasite"/>
        </authorList>
    </citation>
    <scope>IDENTIFICATION</scope>
</reference>
<keyword evidence="2" id="KW-1185">Reference proteome</keyword>
<feature type="compositionally biased region" description="Basic and acidic residues" evidence="1">
    <location>
        <begin position="181"/>
        <end position="190"/>
    </location>
</feature>
<feature type="compositionally biased region" description="Low complexity" evidence="1">
    <location>
        <begin position="194"/>
        <end position="203"/>
    </location>
</feature>
<organism evidence="2 3">
    <name type="scientific">Parastrongyloides trichosuri</name>
    <name type="common">Possum-specific nematode worm</name>
    <dbReference type="NCBI Taxonomy" id="131310"/>
    <lineage>
        <taxon>Eukaryota</taxon>
        <taxon>Metazoa</taxon>
        <taxon>Ecdysozoa</taxon>
        <taxon>Nematoda</taxon>
        <taxon>Chromadorea</taxon>
        <taxon>Rhabditida</taxon>
        <taxon>Tylenchina</taxon>
        <taxon>Panagrolaimomorpha</taxon>
        <taxon>Strongyloidoidea</taxon>
        <taxon>Strongyloididae</taxon>
        <taxon>Parastrongyloides</taxon>
    </lineage>
</organism>
<evidence type="ECO:0000313" key="3">
    <source>
        <dbReference type="WBParaSite" id="PTRK_0000795800.1"/>
    </source>
</evidence>
<evidence type="ECO:0000313" key="2">
    <source>
        <dbReference type="Proteomes" id="UP000038045"/>
    </source>
</evidence>